<dbReference type="Proteomes" id="UP000679848">
    <property type="component" value="Chromosome"/>
</dbReference>
<gene>
    <name evidence="1" type="ORF">MM59RIKEN_00590</name>
</gene>
<sequence>MVLDVTHVLRTPGERLPFQFSLDLSDMEFSGRRPISRPVAVEGEVRNSADVLTLSMTVSTTLDAVCDRCGKAFLQEKTISYSCMLAEELQNEDNDDIVLLESGRVDAGELARTALILGMDTKTLCSEDCKGLCPRCGANLNDGPCGCKREVDPRLAVLAKLLENK</sequence>
<keyword evidence="2" id="KW-1185">Reference proteome</keyword>
<name>A0A810Q3V8_9FIRM</name>
<dbReference type="RefSeq" id="WP_187029000.1">
    <property type="nucleotide sequence ID" value="NZ_AP023420.1"/>
</dbReference>
<evidence type="ECO:0000313" key="1">
    <source>
        <dbReference type="EMBL" id="BCK82740.1"/>
    </source>
</evidence>
<reference evidence="1" key="1">
    <citation type="submission" date="2020-09" db="EMBL/GenBank/DDBJ databases">
        <title>New species isolated from human feces.</title>
        <authorList>
            <person name="Kitahara M."/>
            <person name="Shigeno Y."/>
            <person name="Shime M."/>
            <person name="Matsumoto Y."/>
            <person name="Nakamura S."/>
            <person name="Motooka D."/>
            <person name="Fukuoka S."/>
            <person name="Nishikawa H."/>
            <person name="Benno Y."/>
        </authorList>
    </citation>
    <scope>NUCLEOTIDE SEQUENCE</scope>
    <source>
        <strain evidence="1">MM59</strain>
    </source>
</reference>
<evidence type="ECO:0000313" key="2">
    <source>
        <dbReference type="Proteomes" id="UP000679848"/>
    </source>
</evidence>
<dbReference type="Pfam" id="PF02620">
    <property type="entry name" value="YceD"/>
    <property type="match status" value="1"/>
</dbReference>
<organism evidence="1 2">
    <name type="scientific">Pusillibacter faecalis</name>
    <dbReference type="NCBI Taxonomy" id="2714358"/>
    <lineage>
        <taxon>Bacteria</taxon>
        <taxon>Bacillati</taxon>
        <taxon>Bacillota</taxon>
        <taxon>Clostridia</taxon>
        <taxon>Eubacteriales</taxon>
        <taxon>Oscillospiraceae</taxon>
        <taxon>Pusillibacter</taxon>
    </lineage>
</organism>
<dbReference type="AlphaFoldDB" id="A0A810Q3V8"/>
<evidence type="ECO:0008006" key="3">
    <source>
        <dbReference type="Google" id="ProtNLM"/>
    </source>
</evidence>
<proteinExistence type="predicted"/>
<dbReference type="EMBL" id="AP023420">
    <property type="protein sequence ID" value="BCK82740.1"/>
    <property type="molecule type" value="Genomic_DNA"/>
</dbReference>
<dbReference type="InterPro" id="IPR003772">
    <property type="entry name" value="YceD"/>
</dbReference>
<protein>
    <recommendedName>
        <fullName evidence="3">DUF177 domain-containing protein</fullName>
    </recommendedName>
</protein>
<accession>A0A810Q3V8</accession>
<dbReference type="KEGG" id="pfaa:MM59RIKEN_00590"/>